<reference evidence="2" key="1">
    <citation type="journal article" date="2021" name="Proc. Natl. Acad. Sci. U.S.A.">
        <title>A Catalog of Tens of Thousands of Viruses from Human Metagenomes Reveals Hidden Associations with Chronic Diseases.</title>
        <authorList>
            <person name="Tisza M.J."/>
            <person name="Buck C.B."/>
        </authorList>
    </citation>
    <scope>NUCLEOTIDE SEQUENCE</scope>
    <source>
        <strain evidence="2">CtbgC51</strain>
    </source>
</reference>
<proteinExistence type="predicted"/>
<dbReference type="InterPro" id="IPR010663">
    <property type="entry name" value="Znf_FPG/IleRS"/>
</dbReference>
<feature type="domain" description="Zinc finger FPG/IleRS-type" evidence="1">
    <location>
        <begin position="8"/>
        <end position="30"/>
    </location>
</feature>
<organism evidence="2">
    <name type="scientific">Siphoviridae sp. ctbgC51</name>
    <dbReference type="NCBI Taxonomy" id="2827901"/>
    <lineage>
        <taxon>Viruses</taxon>
        <taxon>Duplodnaviria</taxon>
        <taxon>Heunggongvirae</taxon>
        <taxon>Uroviricota</taxon>
        <taxon>Caudoviricetes</taxon>
    </lineage>
</organism>
<protein>
    <recommendedName>
        <fullName evidence="1">Zinc finger FPG/IleRS-type domain-containing protein</fullName>
    </recommendedName>
</protein>
<dbReference type="Pfam" id="PF06827">
    <property type="entry name" value="zf-FPG_IleRS"/>
    <property type="match status" value="1"/>
</dbReference>
<accession>A0A8S5TFP6</accession>
<sequence length="115" mass="13279">MSVNVQFVCPVCGKRVTRIRESGQKSYFCSQTCFNFARRNGMWSQWKETSSPGDLAHEKVTIKITKDIPIFQQMRPKIGALYAAEKYDGKYPGYVITANGYRVNIRWNECVEVKE</sequence>
<evidence type="ECO:0000313" key="2">
    <source>
        <dbReference type="EMBL" id="DAF61807.1"/>
    </source>
</evidence>
<evidence type="ECO:0000259" key="1">
    <source>
        <dbReference type="Pfam" id="PF06827"/>
    </source>
</evidence>
<name>A0A8S5TFP6_9CAUD</name>
<dbReference type="EMBL" id="BK032817">
    <property type="protein sequence ID" value="DAF61807.1"/>
    <property type="molecule type" value="Genomic_DNA"/>
</dbReference>